<keyword evidence="1" id="KW-0472">Membrane</keyword>
<dbReference type="AlphaFoldDB" id="A0A517ZAJ8"/>
<keyword evidence="1" id="KW-0812">Transmembrane</keyword>
<proteinExistence type="predicted"/>
<organism evidence="2 3">
    <name type="scientific">Maioricimonas rarisocia</name>
    <dbReference type="NCBI Taxonomy" id="2528026"/>
    <lineage>
        <taxon>Bacteria</taxon>
        <taxon>Pseudomonadati</taxon>
        <taxon>Planctomycetota</taxon>
        <taxon>Planctomycetia</taxon>
        <taxon>Planctomycetales</taxon>
        <taxon>Planctomycetaceae</taxon>
        <taxon>Maioricimonas</taxon>
    </lineage>
</organism>
<evidence type="ECO:0000313" key="3">
    <source>
        <dbReference type="Proteomes" id="UP000320496"/>
    </source>
</evidence>
<accession>A0A517ZAJ8</accession>
<feature type="transmembrane region" description="Helical" evidence="1">
    <location>
        <begin position="60"/>
        <end position="80"/>
    </location>
</feature>
<dbReference type="KEGG" id="mri:Mal4_38150"/>
<keyword evidence="3" id="KW-1185">Reference proteome</keyword>
<dbReference type="RefSeq" id="WP_145370650.1">
    <property type="nucleotide sequence ID" value="NZ_CP036275.1"/>
</dbReference>
<dbReference type="Proteomes" id="UP000320496">
    <property type="component" value="Chromosome"/>
</dbReference>
<gene>
    <name evidence="2" type="ORF">Mal4_38150</name>
</gene>
<protein>
    <submittedName>
        <fullName evidence="2">Uncharacterized protein</fullName>
    </submittedName>
</protein>
<dbReference type="EMBL" id="CP036275">
    <property type="protein sequence ID" value="QDU39470.1"/>
    <property type="molecule type" value="Genomic_DNA"/>
</dbReference>
<feature type="transmembrane region" description="Helical" evidence="1">
    <location>
        <begin position="29"/>
        <end position="48"/>
    </location>
</feature>
<evidence type="ECO:0000313" key="2">
    <source>
        <dbReference type="EMBL" id="QDU39470.1"/>
    </source>
</evidence>
<keyword evidence="1" id="KW-1133">Transmembrane helix</keyword>
<name>A0A517ZAJ8_9PLAN</name>
<evidence type="ECO:0000256" key="1">
    <source>
        <dbReference type="SAM" id="Phobius"/>
    </source>
</evidence>
<reference evidence="2 3" key="1">
    <citation type="submission" date="2019-02" db="EMBL/GenBank/DDBJ databases">
        <title>Deep-cultivation of Planctomycetes and their phenomic and genomic characterization uncovers novel biology.</title>
        <authorList>
            <person name="Wiegand S."/>
            <person name="Jogler M."/>
            <person name="Boedeker C."/>
            <person name="Pinto D."/>
            <person name="Vollmers J."/>
            <person name="Rivas-Marin E."/>
            <person name="Kohn T."/>
            <person name="Peeters S.H."/>
            <person name="Heuer A."/>
            <person name="Rast P."/>
            <person name="Oberbeckmann S."/>
            <person name="Bunk B."/>
            <person name="Jeske O."/>
            <person name="Meyerdierks A."/>
            <person name="Storesund J.E."/>
            <person name="Kallscheuer N."/>
            <person name="Luecker S."/>
            <person name="Lage O.M."/>
            <person name="Pohl T."/>
            <person name="Merkel B.J."/>
            <person name="Hornburger P."/>
            <person name="Mueller R.-W."/>
            <person name="Bruemmer F."/>
            <person name="Labrenz M."/>
            <person name="Spormann A.M."/>
            <person name="Op den Camp H."/>
            <person name="Overmann J."/>
            <person name="Amann R."/>
            <person name="Jetten M.S.M."/>
            <person name="Mascher T."/>
            <person name="Medema M.H."/>
            <person name="Devos D.P."/>
            <person name="Kaster A.-K."/>
            <person name="Ovreas L."/>
            <person name="Rohde M."/>
            <person name="Galperin M.Y."/>
            <person name="Jogler C."/>
        </authorList>
    </citation>
    <scope>NUCLEOTIDE SEQUENCE [LARGE SCALE GENOMIC DNA]</scope>
    <source>
        <strain evidence="2 3">Mal4</strain>
    </source>
</reference>
<sequence length="105" mass="11668">MSSAETTFHSDLTSVERAIDAVVKHRTSFAWLGSAAVVLFAAFAITTIRVRDSIFDVFTLQLLTAGLFSVAASNILLAFGVRKEKWHVTTWSTTITTWFVILWVT</sequence>
<feature type="transmembrane region" description="Helical" evidence="1">
    <location>
        <begin position="86"/>
        <end position="104"/>
    </location>
</feature>